<protein>
    <submittedName>
        <fullName evidence="3">FmdB family transcriptional regulator</fullName>
    </submittedName>
</protein>
<evidence type="ECO:0000259" key="2">
    <source>
        <dbReference type="SMART" id="SM00834"/>
    </source>
</evidence>
<keyword evidence="4" id="KW-1185">Reference proteome</keyword>
<dbReference type="InterPro" id="IPR013429">
    <property type="entry name" value="Regulatory_FmdB_Zinc_ribbon"/>
</dbReference>
<evidence type="ECO:0000313" key="3">
    <source>
        <dbReference type="EMBL" id="OYO17877.1"/>
    </source>
</evidence>
<dbReference type="OrthoDB" id="9792898at2"/>
<feature type="compositionally biased region" description="Low complexity" evidence="1">
    <location>
        <begin position="66"/>
        <end position="81"/>
    </location>
</feature>
<dbReference type="AlphaFoldDB" id="A0A255GPX5"/>
<organism evidence="3 4">
    <name type="scientific">Enemella evansiae</name>
    <dbReference type="NCBI Taxonomy" id="2016499"/>
    <lineage>
        <taxon>Bacteria</taxon>
        <taxon>Bacillati</taxon>
        <taxon>Actinomycetota</taxon>
        <taxon>Actinomycetes</taxon>
        <taxon>Propionibacteriales</taxon>
        <taxon>Propionibacteriaceae</taxon>
        <taxon>Enemella</taxon>
    </lineage>
</organism>
<evidence type="ECO:0000256" key="1">
    <source>
        <dbReference type="SAM" id="MobiDB-lite"/>
    </source>
</evidence>
<dbReference type="Proteomes" id="UP000215896">
    <property type="component" value="Unassembled WGS sequence"/>
</dbReference>
<dbReference type="Pfam" id="PF09723">
    <property type="entry name" value="Zn_ribbon_8"/>
    <property type="match status" value="1"/>
</dbReference>
<proteinExistence type="predicted"/>
<accession>A0A255GPX5</accession>
<reference evidence="3 4" key="1">
    <citation type="submission" date="2017-07" db="EMBL/GenBank/DDBJ databases">
        <title>Draft whole genome sequences of clinical Proprionibacteriaceae strains.</title>
        <authorList>
            <person name="Bernier A.-M."/>
            <person name="Bernard K."/>
            <person name="Domingo M.-C."/>
        </authorList>
    </citation>
    <scope>NUCLEOTIDE SEQUENCE [LARGE SCALE GENOMIC DNA]</scope>
    <source>
        <strain evidence="3 4">NML 030167</strain>
    </source>
</reference>
<dbReference type="RefSeq" id="WP_094360039.1">
    <property type="nucleotide sequence ID" value="NZ_NMVK01000026.1"/>
</dbReference>
<gene>
    <name evidence="3" type="ORF">CGZ94_03155</name>
</gene>
<name>A0A255GPX5_9ACTN</name>
<feature type="region of interest" description="Disordered" evidence="1">
    <location>
        <begin position="59"/>
        <end position="94"/>
    </location>
</feature>
<evidence type="ECO:0000313" key="4">
    <source>
        <dbReference type="Proteomes" id="UP000215896"/>
    </source>
</evidence>
<feature type="domain" description="Putative regulatory protein FmdB zinc ribbon" evidence="2">
    <location>
        <begin position="1"/>
        <end position="41"/>
    </location>
</feature>
<comment type="caution">
    <text evidence="3">The sequence shown here is derived from an EMBL/GenBank/DDBJ whole genome shotgun (WGS) entry which is preliminary data.</text>
</comment>
<dbReference type="SMART" id="SM00834">
    <property type="entry name" value="CxxC_CXXC_SSSS"/>
    <property type="match status" value="1"/>
</dbReference>
<dbReference type="EMBL" id="NMVO01000001">
    <property type="protein sequence ID" value="OYO17877.1"/>
    <property type="molecule type" value="Genomic_DNA"/>
</dbReference>
<accession>A0A4R6LUT7</accession>
<dbReference type="NCBIfam" id="TIGR02605">
    <property type="entry name" value="CxxC_CxxC_SSSS"/>
    <property type="match status" value="1"/>
</dbReference>
<sequence length="94" mass="9950">MPTYEFRCPTHGPFEALLPIARSRGPAPCVECGAEGVRLLSAPRLNLGDSTARRLLDATARSASDPAVVSAPPGRPAARPRTAPDPRTARLPRP</sequence>